<organism evidence="2 3">
    <name type="scientific">Brevibacterium otitidis</name>
    <dbReference type="NCBI Taxonomy" id="53364"/>
    <lineage>
        <taxon>Bacteria</taxon>
        <taxon>Bacillati</taxon>
        <taxon>Actinomycetota</taxon>
        <taxon>Actinomycetes</taxon>
        <taxon>Micrococcales</taxon>
        <taxon>Brevibacteriaceae</taxon>
        <taxon>Brevibacterium</taxon>
    </lineage>
</organism>
<evidence type="ECO:0000313" key="2">
    <source>
        <dbReference type="EMBL" id="MFB9777456.1"/>
    </source>
</evidence>
<dbReference type="RefSeq" id="WP_376841413.1">
    <property type="nucleotide sequence ID" value="NZ_JBHMAU010000108.1"/>
</dbReference>
<keyword evidence="3" id="KW-1185">Reference proteome</keyword>
<proteinExistence type="predicted"/>
<reference evidence="2 3" key="1">
    <citation type="submission" date="2024-09" db="EMBL/GenBank/DDBJ databases">
        <authorList>
            <person name="Sun Q."/>
            <person name="Mori K."/>
        </authorList>
    </citation>
    <scope>NUCLEOTIDE SEQUENCE [LARGE SCALE GENOMIC DNA]</scope>
    <source>
        <strain evidence="2 3">JCM 11683</strain>
    </source>
</reference>
<protein>
    <submittedName>
        <fullName evidence="2">Uncharacterized protein</fullName>
    </submittedName>
</protein>
<comment type="caution">
    <text evidence="2">The sequence shown here is derived from an EMBL/GenBank/DDBJ whole genome shotgun (WGS) entry which is preliminary data.</text>
</comment>
<feature type="compositionally biased region" description="Polar residues" evidence="1">
    <location>
        <begin position="1"/>
        <end position="11"/>
    </location>
</feature>
<evidence type="ECO:0000256" key="1">
    <source>
        <dbReference type="SAM" id="MobiDB-lite"/>
    </source>
</evidence>
<dbReference type="EMBL" id="JBHMAU010000108">
    <property type="protein sequence ID" value="MFB9777456.1"/>
    <property type="molecule type" value="Genomic_DNA"/>
</dbReference>
<gene>
    <name evidence="2" type="ORF">ACFFN1_13810</name>
</gene>
<accession>A0ABV5X4W3</accession>
<sequence length="66" mass="7372">MNSIPTPQTRTTARDHAEFVETSTSTVAETERERIRAAAREAAAQFPPMSSELVTLVRNTLRGRTR</sequence>
<name>A0ABV5X4W3_9MICO</name>
<feature type="region of interest" description="Disordered" evidence="1">
    <location>
        <begin position="1"/>
        <end position="31"/>
    </location>
</feature>
<dbReference type="Proteomes" id="UP001589707">
    <property type="component" value="Unassembled WGS sequence"/>
</dbReference>
<evidence type="ECO:0000313" key="3">
    <source>
        <dbReference type="Proteomes" id="UP001589707"/>
    </source>
</evidence>